<dbReference type="GeneID" id="38120660"/>
<evidence type="ECO:0000313" key="2">
    <source>
        <dbReference type="EMBL" id="RDW63179.1"/>
    </source>
</evidence>
<dbReference type="AlphaFoldDB" id="A0A3D8QN18"/>
<keyword evidence="3" id="KW-1185">Reference proteome</keyword>
<feature type="region of interest" description="Disordered" evidence="1">
    <location>
        <begin position="103"/>
        <end position="179"/>
    </location>
</feature>
<evidence type="ECO:0000313" key="3">
    <source>
        <dbReference type="Proteomes" id="UP000256690"/>
    </source>
</evidence>
<evidence type="ECO:0000256" key="1">
    <source>
        <dbReference type="SAM" id="MobiDB-lite"/>
    </source>
</evidence>
<proteinExistence type="predicted"/>
<dbReference type="STRING" id="1810919.A0A3D8QN18"/>
<sequence>MHPSLNKAYRDIVRLHDQETTLTTLTAARNLGVNIRIVEQPQSLSSISSSSFKQPVPFNPCFFLPPKAKAPASSTSKPRTTRIPELIRGRSEKPMHECVTCASKSCEPGGSSSPATSTSPFLSRQRCLQSSSTSSSGSGVRSSCSSSLVSRTLDGDGDSLSSSSSCSGSSGDGIESEGGPMVKTLAEMKGFSVPKLPTLGKRPVLTANGPVMKGKYRQDQAVALHEDDKWKIIQVLEDTSYTWPHAIIEMIVNSRGLLDGSVLTASEVRAILRVMKLRMELSQYQHHPCLPVLALSYVATGHGPNIEYRSGRIIQAHHDGEQLVIQYSQRHDLYTAQGAPVSLDKFLRYYFSEPVKTGALGGEEDVGESWKLLQWNMGTKRRRDSSDGDDIPTDEDKEDRSFRRWFSKRLVL</sequence>
<dbReference type="Proteomes" id="UP000256690">
    <property type="component" value="Unassembled WGS sequence"/>
</dbReference>
<reference evidence="2 3" key="1">
    <citation type="journal article" date="2018" name="IMA Fungus">
        <title>IMA Genome-F 9: Draft genome sequence of Annulohypoxylon stygium, Aspergillus mulundensis, Berkeleyomyces basicola (syn. Thielaviopsis basicola), Ceratocystis smalleyi, two Cercospora beticola strains, Coleophoma cylindrospora, Fusarium fracticaudum, Phialophora cf. hyalina, and Morchella septimelata.</title>
        <authorList>
            <person name="Wingfield B.D."/>
            <person name="Bills G.F."/>
            <person name="Dong Y."/>
            <person name="Huang W."/>
            <person name="Nel W.J."/>
            <person name="Swalarsk-Parry B.S."/>
            <person name="Vaghefi N."/>
            <person name="Wilken P.M."/>
            <person name="An Z."/>
            <person name="de Beer Z.W."/>
            <person name="De Vos L."/>
            <person name="Chen L."/>
            <person name="Duong T.A."/>
            <person name="Gao Y."/>
            <person name="Hammerbacher A."/>
            <person name="Kikkert J.R."/>
            <person name="Li Y."/>
            <person name="Li H."/>
            <person name="Li K."/>
            <person name="Li Q."/>
            <person name="Liu X."/>
            <person name="Ma X."/>
            <person name="Naidoo K."/>
            <person name="Pethybridge S.J."/>
            <person name="Sun J."/>
            <person name="Steenkamp E.T."/>
            <person name="van der Nest M.A."/>
            <person name="van Wyk S."/>
            <person name="Wingfield M.J."/>
            <person name="Xiong C."/>
            <person name="Yue Q."/>
            <person name="Zhang X."/>
        </authorList>
    </citation>
    <scope>NUCLEOTIDE SEQUENCE [LARGE SCALE GENOMIC DNA]</scope>
    <source>
        <strain evidence="2 3">DSM 5745</strain>
    </source>
</reference>
<dbReference type="OrthoDB" id="4453902at2759"/>
<organism evidence="2 3">
    <name type="scientific">Aspergillus mulundensis</name>
    <dbReference type="NCBI Taxonomy" id="1810919"/>
    <lineage>
        <taxon>Eukaryota</taxon>
        <taxon>Fungi</taxon>
        <taxon>Dikarya</taxon>
        <taxon>Ascomycota</taxon>
        <taxon>Pezizomycotina</taxon>
        <taxon>Eurotiomycetes</taxon>
        <taxon>Eurotiomycetidae</taxon>
        <taxon>Eurotiales</taxon>
        <taxon>Aspergillaceae</taxon>
        <taxon>Aspergillus</taxon>
        <taxon>Aspergillus subgen. Nidulantes</taxon>
    </lineage>
</organism>
<dbReference type="EMBL" id="PVWQ01000015">
    <property type="protein sequence ID" value="RDW63179.1"/>
    <property type="molecule type" value="Genomic_DNA"/>
</dbReference>
<feature type="region of interest" description="Disordered" evidence="1">
    <location>
        <begin position="68"/>
        <end position="89"/>
    </location>
</feature>
<feature type="compositionally biased region" description="Acidic residues" evidence="1">
    <location>
        <begin position="387"/>
        <end position="397"/>
    </location>
</feature>
<gene>
    <name evidence="2" type="ORF">DSM5745_10290</name>
</gene>
<dbReference type="RefSeq" id="XP_026599368.1">
    <property type="nucleotide sequence ID" value="XM_026752306.1"/>
</dbReference>
<feature type="compositionally biased region" description="Low complexity" evidence="1">
    <location>
        <begin position="108"/>
        <end position="179"/>
    </location>
</feature>
<comment type="caution">
    <text evidence="2">The sequence shown here is derived from an EMBL/GenBank/DDBJ whole genome shotgun (WGS) entry which is preliminary data.</text>
</comment>
<feature type="region of interest" description="Disordered" evidence="1">
    <location>
        <begin position="380"/>
        <end position="399"/>
    </location>
</feature>
<name>A0A3D8QN18_9EURO</name>
<protein>
    <submittedName>
        <fullName evidence="2">Uncharacterized protein</fullName>
    </submittedName>
</protein>
<accession>A0A3D8QN18</accession>